<gene>
    <name evidence="4" type="ORF">AZI87_04750</name>
</gene>
<reference evidence="4 5" key="1">
    <citation type="submission" date="2016-03" db="EMBL/GenBank/DDBJ databases">
        <authorList>
            <person name="Ploux O."/>
        </authorList>
    </citation>
    <scope>NUCLEOTIDE SEQUENCE [LARGE SCALE GENOMIC DNA]</scope>
    <source>
        <strain evidence="4 5">EC13</strain>
    </source>
</reference>
<evidence type="ECO:0000313" key="4">
    <source>
        <dbReference type="EMBL" id="KYG68555.1"/>
    </source>
</evidence>
<dbReference type="Pfam" id="PF25023">
    <property type="entry name" value="TEN_YD-shell"/>
    <property type="match status" value="1"/>
</dbReference>
<dbReference type="Proteomes" id="UP000075799">
    <property type="component" value="Unassembled WGS sequence"/>
</dbReference>
<dbReference type="PANTHER" id="PTHR32305:SF15">
    <property type="entry name" value="PROTEIN RHSA-RELATED"/>
    <property type="match status" value="1"/>
</dbReference>
<sequence length="250" mass="26941">MSEFGKYLRRRNGKPVQGFICQTQYQIAAETDGAGNIIRRFVYGSKINIPDYVVTGGKEYRVISNQVGTPKAIVESSTGKIVETLSYDEFGVSLDGKRSSYLPFGFAGGLSDSDTSLLRFGARDYDPETGRWTSKDPILFRGGDTNLCGYVLQDPVNFIDPEGTTWRDVNVRNLFSGGLLFTFGAAAVVTAPASPLGAIGAVIGGTAALAGVSMIIDEYNNFKKDAGDYTKNQNPYSPIVLPSTNAIKCP</sequence>
<accession>A0A162GNA7</accession>
<keyword evidence="2" id="KW-1133">Transmembrane helix</keyword>
<dbReference type="InterPro" id="IPR050708">
    <property type="entry name" value="T6SS_VgrG/RHS"/>
</dbReference>
<evidence type="ECO:0000256" key="1">
    <source>
        <dbReference type="ARBA" id="ARBA00022737"/>
    </source>
</evidence>
<dbReference type="AlphaFoldDB" id="A0A162GNA7"/>
<name>A0A162GNA7_BDEBC</name>
<dbReference type="EMBL" id="LUKD01000001">
    <property type="protein sequence ID" value="KYG68555.1"/>
    <property type="molecule type" value="Genomic_DNA"/>
</dbReference>
<feature type="transmembrane region" description="Helical" evidence="2">
    <location>
        <begin position="197"/>
        <end position="216"/>
    </location>
</feature>
<proteinExistence type="predicted"/>
<organism evidence="4 5">
    <name type="scientific">Bdellovibrio bacteriovorus</name>
    <dbReference type="NCBI Taxonomy" id="959"/>
    <lineage>
        <taxon>Bacteria</taxon>
        <taxon>Pseudomonadati</taxon>
        <taxon>Bdellovibrionota</taxon>
        <taxon>Bdellovibrionia</taxon>
        <taxon>Bdellovibrionales</taxon>
        <taxon>Pseudobdellovibrionaceae</taxon>
        <taxon>Bdellovibrio</taxon>
    </lineage>
</organism>
<feature type="transmembrane region" description="Helical" evidence="2">
    <location>
        <begin position="174"/>
        <end position="191"/>
    </location>
</feature>
<feature type="domain" description="Teneurin-like YD-shell" evidence="3">
    <location>
        <begin position="23"/>
        <end position="136"/>
    </location>
</feature>
<dbReference type="NCBIfam" id="TIGR03696">
    <property type="entry name" value="Rhs_assc_core"/>
    <property type="match status" value="1"/>
</dbReference>
<dbReference type="InterPro" id="IPR056823">
    <property type="entry name" value="TEN-like_YD-shell"/>
</dbReference>
<evidence type="ECO:0000313" key="5">
    <source>
        <dbReference type="Proteomes" id="UP000075799"/>
    </source>
</evidence>
<dbReference type="RefSeq" id="WP_063205248.1">
    <property type="nucleotide sequence ID" value="NZ_LUKD01000001.1"/>
</dbReference>
<keyword evidence="1" id="KW-0677">Repeat</keyword>
<dbReference type="InterPro" id="IPR022385">
    <property type="entry name" value="Rhs_assc_core"/>
</dbReference>
<dbReference type="OrthoDB" id="5298493at2"/>
<keyword evidence="2" id="KW-0472">Membrane</keyword>
<comment type="caution">
    <text evidence="4">The sequence shown here is derived from an EMBL/GenBank/DDBJ whole genome shotgun (WGS) entry which is preliminary data.</text>
</comment>
<keyword evidence="2" id="KW-0812">Transmembrane</keyword>
<evidence type="ECO:0000256" key="2">
    <source>
        <dbReference type="SAM" id="Phobius"/>
    </source>
</evidence>
<protein>
    <recommendedName>
        <fullName evidence="3">Teneurin-like YD-shell domain-containing protein</fullName>
    </recommendedName>
</protein>
<evidence type="ECO:0000259" key="3">
    <source>
        <dbReference type="Pfam" id="PF25023"/>
    </source>
</evidence>
<dbReference type="Gene3D" id="2.180.10.10">
    <property type="entry name" value="RHS repeat-associated core"/>
    <property type="match status" value="1"/>
</dbReference>
<dbReference type="PANTHER" id="PTHR32305">
    <property type="match status" value="1"/>
</dbReference>